<proteinExistence type="predicted"/>
<dbReference type="InterPro" id="IPR043502">
    <property type="entry name" value="DNA/RNA_pol_sf"/>
</dbReference>
<dbReference type="SUPFAM" id="SSF56672">
    <property type="entry name" value="DNA/RNA polymerases"/>
    <property type="match status" value="1"/>
</dbReference>
<dbReference type="CDD" id="cd01647">
    <property type="entry name" value="RT_LTR"/>
    <property type="match status" value="1"/>
</dbReference>
<accession>A0AAV2E1W8</accession>
<dbReference type="InterPro" id="IPR043128">
    <property type="entry name" value="Rev_trsase/Diguanyl_cyclase"/>
</dbReference>
<organism evidence="2 3">
    <name type="scientific">Linum trigynum</name>
    <dbReference type="NCBI Taxonomy" id="586398"/>
    <lineage>
        <taxon>Eukaryota</taxon>
        <taxon>Viridiplantae</taxon>
        <taxon>Streptophyta</taxon>
        <taxon>Embryophyta</taxon>
        <taxon>Tracheophyta</taxon>
        <taxon>Spermatophyta</taxon>
        <taxon>Magnoliopsida</taxon>
        <taxon>eudicotyledons</taxon>
        <taxon>Gunneridae</taxon>
        <taxon>Pentapetalae</taxon>
        <taxon>rosids</taxon>
        <taxon>fabids</taxon>
        <taxon>Malpighiales</taxon>
        <taxon>Linaceae</taxon>
        <taxon>Linum</taxon>
    </lineage>
</organism>
<dbReference type="InterPro" id="IPR053134">
    <property type="entry name" value="RNA-dir_DNA_polymerase"/>
</dbReference>
<evidence type="ECO:0000259" key="1">
    <source>
        <dbReference type="Pfam" id="PF00078"/>
    </source>
</evidence>
<dbReference type="Gene3D" id="3.30.70.270">
    <property type="match status" value="1"/>
</dbReference>
<dbReference type="InterPro" id="IPR000477">
    <property type="entry name" value="RT_dom"/>
</dbReference>
<dbReference type="AlphaFoldDB" id="A0AAV2E1W8"/>
<sequence length="94" mass="10656">MCIDFTILNAPCPKDAYPLTRIDRLIDGTANHEVLSFLDMFSGYHQIRMAEGDQELTAFMTPMGNFYYVVMPFGLKNAGATYQRMVDAVQSLCY</sequence>
<dbReference type="Pfam" id="PF00078">
    <property type="entry name" value="RVT_1"/>
    <property type="match status" value="1"/>
</dbReference>
<protein>
    <recommendedName>
        <fullName evidence="1">Reverse transcriptase domain-containing protein</fullName>
    </recommendedName>
</protein>
<dbReference type="EMBL" id="OZ034817">
    <property type="protein sequence ID" value="CAL1379802.1"/>
    <property type="molecule type" value="Genomic_DNA"/>
</dbReference>
<reference evidence="2 3" key="1">
    <citation type="submission" date="2024-04" db="EMBL/GenBank/DDBJ databases">
        <authorList>
            <person name="Fracassetti M."/>
        </authorList>
    </citation>
    <scope>NUCLEOTIDE SEQUENCE [LARGE SCALE GENOMIC DNA]</scope>
</reference>
<name>A0AAV2E1W8_9ROSI</name>
<dbReference type="PANTHER" id="PTHR24559:SF444">
    <property type="entry name" value="REVERSE TRANSCRIPTASE DOMAIN-CONTAINING PROTEIN"/>
    <property type="match status" value="1"/>
</dbReference>
<gene>
    <name evidence="2" type="ORF">LTRI10_LOCUS21297</name>
</gene>
<dbReference type="Proteomes" id="UP001497516">
    <property type="component" value="Chromosome 4"/>
</dbReference>
<keyword evidence="3" id="KW-1185">Reference proteome</keyword>
<feature type="domain" description="Reverse transcriptase" evidence="1">
    <location>
        <begin position="3"/>
        <end position="89"/>
    </location>
</feature>
<evidence type="ECO:0000313" key="3">
    <source>
        <dbReference type="Proteomes" id="UP001497516"/>
    </source>
</evidence>
<dbReference type="PANTHER" id="PTHR24559">
    <property type="entry name" value="TRANSPOSON TY3-I GAG-POL POLYPROTEIN"/>
    <property type="match status" value="1"/>
</dbReference>
<evidence type="ECO:0000313" key="2">
    <source>
        <dbReference type="EMBL" id="CAL1379802.1"/>
    </source>
</evidence>
<dbReference type="Gene3D" id="3.10.10.10">
    <property type="entry name" value="HIV Type 1 Reverse Transcriptase, subunit A, domain 1"/>
    <property type="match status" value="1"/>
</dbReference>